<dbReference type="RefSeq" id="WP_076200778.1">
    <property type="nucleotide sequence ID" value="NZ_CP019236.1"/>
</dbReference>
<sequence>MAAPLQPPEVVLPMVLTLRRPLLSSSGDIAGFEFRIDPEMQRELMADGDPASQAAQVAAVLVAARLVALEGRLGFARLPAAWLVHAAVPKTEPRTLIGLEFDPAQPLAPGTLQAVVEVARQFRAAGAQLAWDAEADIGMAPDYLLARHAVRPLAEVLAATGVVPGAESHPPVIATDLVQLEQLELAVLGGVHFATGDMNIVAPRSRATRRLPPEAGRLTQLLGQLNAGVDTAVIVDDIKGDIGVSFRLLQRMNSPAFAHLGGVASIDQAVLMLGRNELQRWLGLMLMQFAPRRRLASALQEIALWRARTVELLAVERGEREPGRFFMLGLASMLGGILETETAEVVQALGLPEEAESALVEQAGPWHVFLRAAIQVESRALTDADAVSDGFVSAERVQLLSNQAWAWAAANALRESGAGNEKSR</sequence>
<keyword evidence="3" id="KW-1185">Reference proteome</keyword>
<dbReference type="OrthoDB" id="9804751at2"/>
<feature type="domain" description="HDOD" evidence="1">
    <location>
        <begin position="211"/>
        <end position="401"/>
    </location>
</feature>
<dbReference type="KEGG" id="rhy:RD110_17880"/>
<dbReference type="SUPFAM" id="SSF109604">
    <property type="entry name" value="HD-domain/PDEase-like"/>
    <property type="match status" value="1"/>
</dbReference>
<dbReference type="PANTHER" id="PTHR33525">
    <property type="match status" value="1"/>
</dbReference>
<protein>
    <recommendedName>
        <fullName evidence="1">HDOD domain-containing protein</fullName>
    </recommendedName>
</protein>
<dbReference type="AlphaFoldDB" id="A0A1P8JYL4"/>
<dbReference type="Proteomes" id="UP000186609">
    <property type="component" value="Chromosome"/>
</dbReference>
<evidence type="ECO:0000313" key="2">
    <source>
        <dbReference type="EMBL" id="APW38846.1"/>
    </source>
</evidence>
<dbReference type="STRING" id="1842727.RD110_17880"/>
<gene>
    <name evidence="2" type="ORF">RD110_17880</name>
</gene>
<dbReference type="PANTHER" id="PTHR33525:SF4">
    <property type="entry name" value="CYCLIC DI-GMP PHOSPHODIESTERASE CDGJ"/>
    <property type="match status" value="1"/>
</dbReference>
<evidence type="ECO:0000313" key="3">
    <source>
        <dbReference type="Proteomes" id="UP000186609"/>
    </source>
</evidence>
<accession>A0A1P8JYL4</accession>
<dbReference type="Gene3D" id="1.10.3210.10">
    <property type="entry name" value="Hypothetical protein af1432"/>
    <property type="match status" value="1"/>
</dbReference>
<dbReference type="Pfam" id="PF08668">
    <property type="entry name" value="HDOD"/>
    <property type="match status" value="1"/>
</dbReference>
<dbReference type="PROSITE" id="PS51833">
    <property type="entry name" value="HDOD"/>
    <property type="match status" value="1"/>
</dbReference>
<dbReference type="EMBL" id="CP019236">
    <property type="protein sequence ID" value="APW38846.1"/>
    <property type="molecule type" value="Genomic_DNA"/>
</dbReference>
<evidence type="ECO:0000259" key="1">
    <source>
        <dbReference type="PROSITE" id="PS51833"/>
    </source>
</evidence>
<proteinExistence type="predicted"/>
<name>A0A1P8JYL4_9BURK</name>
<reference evidence="2 3" key="1">
    <citation type="submission" date="2017-01" db="EMBL/GenBank/DDBJ databases">
        <authorList>
            <person name="Mah S.A."/>
            <person name="Swanson W.J."/>
            <person name="Moy G.W."/>
            <person name="Vacquier V.D."/>
        </authorList>
    </citation>
    <scope>NUCLEOTIDE SEQUENCE [LARGE SCALE GENOMIC DNA]</scope>
    <source>
        <strain evidence="2 3">DCY110</strain>
    </source>
</reference>
<organism evidence="2 3">
    <name type="scientific">Rhodoferax koreensis</name>
    <dbReference type="NCBI Taxonomy" id="1842727"/>
    <lineage>
        <taxon>Bacteria</taxon>
        <taxon>Pseudomonadati</taxon>
        <taxon>Pseudomonadota</taxon>
        <taxon>Betaproteobacteria</taxon>
        <taxon>Burkholderiales</taxon>
        <taxon>Comamonadaceae</taxon>
        <taxon>Rhodoferax</taxon>
    </lineage>
</organism>
<dbReference type="InterPro" id="IPR052340">
    <property type="entry name" value="RNase_Y/CdgJ"/>
</dbReference>
<dbReference type="InterPro" id="IPR013976">
    <property type="entry name" value="HDOD"/>
</dbReference>